<accession>A0A4T0FJJ6</accession>
<dbReference type="AlphaFoldDB" id="A0A4T0FJJ6"/>
<proteinExistence type="predicted"/>
<dbReference type="PANTHER" id="PTHR48419:SF1">
    <property type="entry name" value="SULFOTRANSFERASE DOMAIN-CONTAINING PROTEIN"/>
    <property type="match status" value="1"/>
</dbReference>
<reference evidence="1 2" key="1">
    <citation type="submission" date="2019-03" db="EMBL/GenBank/DDBJ databases">
        <title>Sequencing 23 genomes of Wallemia ichthyophaga.</title>
        <authorList>
            <person name="Gostincar C."/>
        </authorList>
    </citation>
    <scope>NUCLEOTIDE SEQUENCE [LARGE SCALE GENOMIC DNA]</scope>
    <source>
        <strain evidence="1 2">EXF-5753</strain>
    </source>
</reference>
<gene>
    <name evidence="1" type="ORF">E3P99_02640</name>
</gene>
<dbReference type="InterPro" id="IPR027417">
    <property type="entry name" value="P-loop_NTPase"/>
</dbReference>
<name>A0A4T0FJJ6_9BASI</name>
<sequence>MTIHKPVLTLSVPRSTSTALERAFIQRSNCHCFHEPFGEPYYYGPQRLSSRYNAEQCAQSEYGGITYQDRITEIKNKAAEDPSQLIFIKDMASYLVKPELLGVENDGNNPSVLTDEQLLEFRYAFLVRSPRKAITSYYRAILDNDCGDFGEFDPSEAGFKELLAMLKYIKHLNPHAQIALIDSDDLVTKPQDTLRKMCEALGIPFEDQMLSWKAERIEEFDKWKGFHEDAQNSTGFKPVKRDSISLPQEVEDAIADNEQTYKELLQYKL</sequence>
<evidence type="ECO:0000313" key="2">
    <source>
        <dbReference type="Proteomes" id="UP000310189"/>
    </source>
</evidence>
<protein>
    <recommendedName>
        <fullName evidence="3">Sulfotransferase domain-containing protein</fullName>
    </recommendedName>
</protein>
<dbReference type="InterPro" id="IPR053226">
    <property type="entry name" value="Pyrrolopyrazine_biosynth_F"/>
</dbReference>
<keyword evidence="2" id="KW-1185">Reference proteome</keyword>
<comment type="caution">
    <text evidence="1">The sequence shown here is derived from an EMBL/GenBank/DDBJ whole genome shotgun (WGS) entry which is preliminary data.</text>
</comment>
<dbReference type="SUPFAM" id="SSF52540">
    <property type="entry name" value="P-loop containing nucleoside triphosphate hydrolases"/>
    <property type="match status" value="1"/>
</dbReference>
<dbReference type="PANTHER" id="PTHR48419">
    <property type="entry name" value="SULFOTRANSFERASE DOMAIN-CONTAINING PROTEIN"/>
    <property type="match status" value="1"/>
</dbReference>
<dbReference type="Gene3D" id="3.40.50.300">
    <property type="entry name" value="P-loop containing nucleotide triphosphate hydrolases"/>
    <property type="match status" value="1"/>
</dbReference>
<dbReference type="Pfam" id="PF13469">
    <property type="entry name" value="Sulfotransfer_3"/>
    <property type="match status" value="1"/>
</dbReference>
<evidence type="ECO:0008006" key="3">
    <source>
        <dbReference type="Google" id="ProtNLM"/>
    </source>
</evidence>
<evidence type="ECO:0000313" key="1">
    <source>
        <dbReference type="EMBL" id="TIA88379.1"/>
    </source>
</evidence>
<dbReference type="EMBL" id="SPNW01000039">
    <property type="protein sequence ID" value="TIA88379.1"/>
    <property type="molecule type" value="Genomic_DNA"/>
</dbReference>
<dbReference type="Proteomes" id="UP000310189">
    <property type="component" value="Unassembled WGS sequence"/>
</dbReference>
<dbReference type="OrthoDB" id="2405944at2759"/>
<organism evidence="1 2">
    <name type="scientific">Wallemia hederae</name>
    <dbReference type="NCBI Taxonomy" id="1540922"/>
    <lineage>
        <taxon>Eukaryota</taxon>
        <taxon>Fungi</taxon>
        <taxon>Dikarya</taxon>
        <taxon>Basidiomycota</taxon>
        <taxon>Wallemiomycotina</taxon>
        <taxon>Wallemiomycetes</taxon>
        <taxon>Wallemiales</taxon>
        <taxon>Wallemiaceae</taxon>
        <taxon>Wallemia</taxon>
    </lineage>
</organism>